<dbReference type="Pfam" id="PF00107">
    <property type="entry name" value="ADH_zinc_N"/>
    <property type="match status" value="1"/>
</dbReference>
<dbReference type="SUPFAM" id="SSF50129">
    <property type="entry name" value="GroES-like"/>
    <property type="match status" value="1"/>
</dbReference>
<reference evidence="5" key="1">
    <citation type="journal article" date="2019" name="Int. J. Syst. Evol. Microbiol.">
        <title>The Global Catalogue of Microorganisms (GCM) 10K type strain sequencing project: providing services to taxonomists for standard genome sequencing and annotation.</title>
        <authorList>
            <consortium name="The Broad Institute Genomics Platform"/>
            <consortium name="The Broad Institute Genome Sequencing Center for Infectious Disease"/>
            <person name="Wu L."/>
            <person name="Ma J."/>
        </authorList>
    </citation>
    <scope>NUCLEOTIDE SEQUENCE [LARGE SCALE GENOMIC DNA]</scope>
    <source>
        <strain evidence="5">JCM 4866</strain>
    </source>
</reference>
<dbReference type="InterPro" id="IPR013154">
    <property type="entry name" value="ADH-like_N"/>
</dbReference>
<dbReference type="InterPro" id="IPR011032">
    <property type="entry name" value="GroES-like_sf"/>
</dbReference>
<feature type="domain" description="Enoyl reductase (ER)" evidence="3">
    <location>
        <begin position="32"/>
        <end position="343"/>
    </location>
</feature>
<dbReference type="Gene3D" id="3.90.180.10">
    <property type="entry name" value="Medium-chain alcohol dehydrogenases, catalytic domain"/>
    <property type="match status" value="1"/>
</dbReference>
<evidence type="ECO:0000313" key="5">
    <source>
        <dbReference type="Proteomes" id="UP000617743"/>
    </source>
</evidence>
<keyword evidence="5" id="KW-1185">Reference proteome</keyword>
<keyword evidence="1" id="KW-0521">NADP</keyword>
<protein>
    <submittedName>
        <fullName evidence="4">NADPH:quinone reductase</fullName>
    </submittedName>
</protein>
<dbReference type="InterPro" id="IPR036291">
    <property type="entry name" value="NAD(P)-bd_dom_sf"/>
</dbReference>
<dbReference type="EMBL" id="BMWC01000017">
    <property type="protein sequence ID" value="GGX31981.1"/>
    <property type="molecule type" value="Genomic_DNA"/>
</dbReference>
<dbReference type="PROSITE" id="PS01162">
    <property type="entry name" value="QOR_ZETA_CRYSTAL"/>
    <property type="match status" value="1"/>
</dbReference>
<dbReference type="InterPro" id="IPR002364">
    <property type="entry name" value="Quin_OxRdtase/zeta-crystal_CS"/>
</dbReference>
<evidence type="ECO:0000259" key="3">
    <source>
        <dbReference type="SMART" id="SM00829"/>
    </source>
</evidence>
<dbReference type="Pfam" id="PF08240">
    <property type="entry name" value="ADH_N"/>
    <property type="match status" value="1"/>
</dbReference>
<dbReference type="Proteomes" id="UP000617743">
    <property type="component" value="Unassembled WGS sequence"/>
</dbReference>
<name>A0ABQ2XT75_9ACTN</name>
<keyword evidence="2" id="KW-0560">Oxidoreductase</keyword>
<dbReference type="SMART" id="SM00829">
    <property type="entry name" value="PKS_ER"/>
    <property type="match status" value="1"/>
</dbReference>
<dbReference type="SUPFAM" id="SSF51735">
    <property type="entry name" value="NAD(P)-binding Rossmann-fold domains"/>
    <property type="match status" value="1"/>
</dbReference>
<organism evidence="4 5">
    <name type="scientific">Streptomyces lomondensis</name>
    <dbReference type="NCBI Taxonomy" id="68229"/>
    <lineage>
        <taxon>Bacteria</taxon>
        <taxon>Bacillati</taxon>
        <taxon>Actinomycetota</taxon>
        <taxon>Actinomycetes</taxon>
        <taxon>Kitasatosporales</taxon>
        <taxon>Streptomycetaceae</taxon>
        <taxon>Streptomyces</taxon>
    </lineage>
</organism>
<evidence type="ECO:0000256" key="1">
    <source>
        <dbReference type="ARBA" id="ARBA00022857"/>
    </source>
</evidence>
<accession>A0ABQ2XT75</accession>
<evidence type="ECO:0000256" key="2">
    <source>
        <dbReference type="ARBA" id="ARBA00023002"/>
    </source>
</evidence>
<evidence type="ECO:0000313" key="4">
    <source>
        <dbReference type="EMBL" id="GGX31981.1"/>
    </source>
</evidence>
<dbReference type="InterPro" id="IPR020843">
    <property type="entry name" value="ER"/>
</dbReference>
<sequence length="347" mass="35603">MNILQSGCSLSIEHSVGGCVAMMRAVEFEEYGDPEVLKVVEAETPEPGPGQVTVDSAYAGVNFADLKARAEGYRVPSLPYRPGLEVSGRIRAVGAGVEGLRPGQEVAALVDSGAYAEVVVADTATVFPLPEGLDLRTAATLPTVVPTAHALLHEVGRLSAGESVLVHGAAGGIGTVAGQLARAAGAGAVYGVVSSPTKAGHALEHGYDEVFTTGTFADDVRRATGGRGVDLLLDPIGGDTLRQGLDVLAVFGRLVSFGNASGAEPWRVGQPELYPQGRSVAGFSILALAQSGPEALRALAERAFRKVTDGTVSLPVTAEFALSEAAEAHRLMGGRTSTGKLLLRVGA</sequence>
<dbReference type="PANTHER" id="PTHR48106">
    <property type="entry name" value="QUINONE OXIDOREDUCTASE PIG3-RELATED"/>
    <property type="match status" value="1"/>
</dbReference>
<gene>
    <name evidence="4" type="primary">qor</name>
    <name evidence="4" type="ORF">GCM10010383_72830</name>
</gene>
<dbReference type="InterPro" id="IPR013149">
    <property type="entry name" value="ADH-like_C"/>
</dbReference>
<proteinExistence type="predicted"/>
<dbReference type="PANTHER" id="PTHR48106:SF13">
    <property type="entry name" value="QUINONE OXIDOREDUCTASE-RELATED"/>
    <property type="match status" value="1"/>
</dbReference>
<dbReference type="Gene3D" id="3.40.50.720">
    <property type="entry name" value="NAD(P)-binding Rossmann-like Domain"/>
    <property type="match status" value="1"/>
</dbReference>
<comment type="caution">
    <text evidence="4">The sequence shown here is derived from an EMBL/GenBank/DDBJ whole genome shotgun (WGS) entry which is preliminary data.</text>
</comment>